<accession>A0A074LNV7</accession>
<gene>
    <name evidence="1" type="ORF">EL26_08010</name>
</gene>
<dbReference type="OrthoDB" id="1682087at2"/>
<dbReference type="RefSeq" id="WP_038086284.1">
    <property type="nucleotide sequence ID" value="NZ_JMIR01000008.1"/>
</dbReference>
<dbReference type="Proteomes" id="UP000027931">
    <property type="component" value="Unassembled WGS sequence"/>
</dbReference>
<name>A0A074LNV7_9BACL</name>
<dbReference type="AlphaFoldDB" id="A0A074LNV7"/>
<dbReference type="STRING" id="1157490.EL26_08010"/>
<dbReference type="EMBL" id="JMIR01000008">
    <property type="protein sequence ID" value="KEO83851.1"/>
    <property type="molecule type" value="Genomic_DNA"/>
</dbReference>
<comment type="caution">
    <text evidence="1">The sequence shown here is derived from an EMBL/GenBank/DDBJ whole genome shotgun (WGS) entry which is preliminary data.</text>
</comment>
<sequence>MARLEYRLFDEANGFPVVYYYDRIGKAEIATRMCCDYFVKEGKIYEKTSTAIDAGVYVIYVQLAEDEQIVDPTQKAEWKTIRIELREYKEDTDYYPVIHTYEFRDEMEALLHMQSQFLYLYGKEWEKTSAEIDEDRKVYVWYATGNPMGG</sequence>
<reference evidence="1 2" key="1">
    <citation type="journal article" date="2013" name="Int. J. Syst. Evol. Microbiol.">
        <title>Tumebacillus flagellatus sp. nov., an alpha-amylase/pullulanase-producing bacterium isolated from cassava wastewater.</title>
        <authorList>
            <person name="Wang Q."/>
            <person name="Xie N."/>
            <person name="Qin Y."/>
            <person name="Shen N."/>
            <person name="Zhu J."/>
            <person name="Mi H."/>
            <person name="Huang R."/>
        </authorList>
    </citation>
    <scope>NUCLEOTIDE SEQUENCE [LARGE SCALE GENOMIC DNA]</scope>
    <source>
        <strain evidence="1 2">GST4</strain>
    </source>
</reference>
<proteinExistence type="predicted"/>
<dbReference type="eggNOG" id="ENOG503282S">
    <property type="taxonomic scope" value="Bacteria"/>
</dbReference>
<evidence type="ECO:0000313" key="2">
    <source>
        <dbReference type="Proteomes" id="UP000027931"/>
    </source>
</evidence>
<protein>
    <submittedName>
        <fullName evidence="1">Uncharacterized protein</fullName>
    </submittedName>
</protein>
<organism evidence="1 2">
    <name type="scientific">Tumebacillus flagellatus</name>
    <dbReference type="NCBI Taxonomy" id="1157490"/>
    <lineage>
        <taxon>Bacteria</taxon>
        <taxon>Bacillati</taxon>
        <taxon>Bacillota</taxon>
        <taxon>Bacilli</taxon>
        <taxon>Bacillales</taxon>
        <taxon>Alicyclobacillaceae</taxon>
        <taxon>Tumebacillus</taxon>
    </lineage>
</organism>
<evidence type="ECO:0000313" key="1">
    <source>
        <dbReference type="EMBL" id="KEO83851.1"/>
    </source>
</evidence>
<keyword evidence="2" id="KW-1185">Reference proteome</keyword>